<dbReference type="InterPro" id="IPR012337">
    <property type="entry name" value="RNaseH-like_sf"/>
</dbReference>
<evidence type="ECO:0000256" key="8">
    <source>
        <dbReference type="ARBA" id="ARBA00040531"/>
    </source>
</evidence>
<evidence type="ECO:0000256" key="1">
    <source>
        <dbReference type="ARBA" id="ARBA00004123"/>
    </source>
</evidence>
<dbReference type="InterPro" id="IPR046616">
    <property type="entry name" value="DUF6729"/>
</dbReference>
<dbReference type="InterPro" id="IPR002562">
    <property type="entry name" value="3'-5'_exonuclease_dom"/>
</dbReference>
<evidence type="ECO:0000259" key="12">
    <source>
        <dbReference type="Pfam" id="PF20499"/>
    </source>
</evidence>
<dbReference type="AlphaFoldDB" id="A0AAD7A1E1"/>
<dbReference type="CDD" id="cd06141">
    <property type="entry name" value="WRN_exo"/>
    <property type="match status" value="1"/>
</dbReference>
<keyword evidence="6" id="KW-0460">Magnesium</keyword>
<keyword evidence="5" id="KW-0269">Exonuclease</keyword>
<dbReference type="SUPFAM" id="SSF53098">
    <property type="entry name" value="Ribonuclease H-like"/>
    <property type="match status" value="1"/>
</dbReference>
<comment type="subcellular location">
    <subcellularLocation>
        <location evidence="1">Nucleus</location>
    </subcellularLocation>
</comment>
<protein>
    <recommendedName>
        <fullName evidence="8">3'-5' exonuclease</fullName>
    </recommendedName>
    <alternativeName>
        <fullName evidence="9">Werner Syndrome-like exonuclease</fullName>
    </alternativeName>
</protein>
<dbReference type="Gene3D" id="3.30.420.10">
    <property type="entry name" value="Ribonuclease H-like superfamily/Ribonuclease H"/>
    <property type="match status" value="1"/>
</dbReference>
<dbReference type="GO" id="GO:0046872">
    <property type="term" value="F:metal ion binding"/>
    <property type="evidence" value="ECO:0007669"/>
    <property type="project" value="UniProtKB-KW"/>
</dbReference>
<evidence type="ECO:0000256" key="9">
    <source>
        <dbReference type="ARBA" id="ARBA00042761"/>
    </source>
</evidence>
<accession>A0AAD7A1E1</accession>
<keyword evidence="2" id="KW-0540">Nuclease</keyword>
<reference evidence="13" key="1">
    <citation type="submission" date="2023-03" db="EMBL/GenBank/DDBJ databases">
        <title>Massive genome expansion in bonnet fungi (Mycena s.s.) driven by repeated elements and novel gene families across ecological guilds.</title>
        <authorList>
            <consortium name="Lawrence Berkeley National Laboratory"/>
            <person name="Harder C.B."/>
            <person name="Miyauchi S."/>
            <person name="Viragh M."/>
            <person name="Kuo A."/>
            <person name="Thoen E."/>
            <person name="Andreopoulos B."/>
            <person name="Lu D."/>
            <person name="Skrede I."/>
            <person name="Drula E."/>
            <person name="Henrissat B."/>
            <person name="Morin E."/>
            <person name="Kohler A."/>
            <person name="Barry K."/>
            <person name="LaButti K."/>
            <person name="Morin E."/>
            <person name="Salamov A."/>
            <person name="Lipzen A."/>
            <person name="Mereny Z."/>
            <person name="Hegedus B."/>
            <person name="Baldrian P."/>
            <person name="Stursova M."/>
            <person name="Weitz H."/>
            <person name="Taylor A."/>
            <person name="Grigoriev I.V."/>
            <person name="Nagy L.G."/>
            <person name="Martin F."/>
            <person name="Kauserud H."/>
        </authorList>
    </citation>
    <scope>NUCLEOTIDE SEQUENCE</scope>
    <source>
        <strain evidence="13">CBHHK002</strain>
    </source>
</reference>
<dbReference type="EMBL" id="JARIHO010000019">
    <property type="protein sequence ID" value="KAJ7347473.1"/>
    <property type="molecule type" value="Genomic_DNA"/>
</dbReference>
<dbReference type="Pfam" id="PF01612">
    <property type="entry name" value="DNA_pol_A_exo1"/>
    <property type="match status" value="1"/>
</dbReference>
<comment type="caution">
    <text evidence="13">The sequence shown here is derived from an EMBL/GenBank/DDBJ whole genome shotgun (WGS) entry which is preliminary data.</text>
</comment>
<keyword evidence="3" id="KW-0479">Metal-binding</keyword>
<sequence>MYFQSPLSAMKQKSQWPAEVVPPIQRNSNNLQKRHGILDGLQIQQNTDHIAVPEEWLMSLLQCPTSTAGPQCQRTLVEWGIGLAAAQEPISTTSVLVQAPAMGPRIEHVVPDPDPDRIVDPDDANAEDPLGLMGERQGNDDDACSSSNTDIPVGKRNSLPPFVKAAYETFVNRAGAHYQVHQSFWVPQKANIGRNLRSKAAAGKPTAEAMYNARLFYWDPRYFVEIACPAFGTELGPHGYTRPRRVVDLHDCFYLVGRQYKCSKCRSKTDKETVTFNSWDPRIMKALPAQLLDEFPAYLSHRGAMAKPVFEMMRTVFHYGLGSKQFSNSLQVLHRLHFDKLHAQYLDGVIAWANTYQEKIPQDQPLVFTEFSSFDDPKGYKEHGAVDQQAAMKSLCLGAIDHHYKTTKQIMKINGESVFAATLTLTNEYGEARVLAFLATSAHTEFESALQKVKQNLDLYGLSQPEAIFTDNPAADKPFLENIVDSLTKHVVPVDRSATEIENELAKIMHDLNTDDPEDKLVVGFDTEWNVDITSRASHPTAIIQIAYKSWVNIFQIGHSKGKLPMALINFLSTGQIIKAGHAIKQDLSHLEKETNHGPFCGAVDLARMAKDSRVISDARMGLADLCAHILGKRLEKEPADKTKEPIWVSSNWNKDELSSEQIKYAALNALASLKREDFYVILTNSPGAPSVTKTRVRITVSEGFLDESQSNLKSKHRMIISVPEIQDRKILHLKQHMRLS</sequence>
<dbReference type="GO" id="GO:0005634">
    <property type="term" value="C:nucleus"/>
    <property type="evidence" value="ECO:0007669"/>
    <property type="project" value="UniProtKB-SubCell"/>
</dbReference>
<keyword evidence="4" id="KW-0378">Hydrolase</keyword>
<dbReference type="InterPro" id="IPR036397">
    <property type="entry name" value="RNaseH_sf"/>
</dbReference>
<dbReference type="InterPro" id="IPR051132">
    <property type="entry name" value="3-5_Exonuclease_domain"/>
</dbReference>
<dbReference type="GO" id="GO:0008408">
    <property type="term" value="F:3'-5' exonuclease activity"/>
    <property type="evidence" value="ECO:0007669"/>
    <property type="project" value="InterPro"/>
</dbReference>
<evidence type="ECO:0000256" key="6">
    <source>
        <dbReference type="ARBA" id="ARBA00022842"/>
    </source>
</evidence>
<feature type="domain" description="DUF6729" evidence="12">
    <location>
        <begin position="199"/>
        <end position="356"/>
    </location>
</feature>
<evidence type="ECO:0000256" key="4">
    <source>
        <dbReference type="ARBA" id="ARBA00022801"/>
    </source>
</evidence>
<dbReference type="PANTHER" id="PTHR13620:SF109">
    <property type="entry name" value="3'-5' EXONUCLEASE"/>
    <property type="match status" value="1"/>
</dbReference>
<evidence type="ECO:0000313" key="13">
    <source>
        <dbReference type="EMBL" id="KAJ7347473.1"/>
    </source>
</evidence>
<evidence type="ECO:0000313" key="14">
    <source>
        <dbReference type="Proteomes" id="UP001218218"/>
    </source>
</evidence>
<name>A0AAD7A1E1_9AGAR</name>
<feature type="region of interest" description="Disordered" evidence="10">
    <location>
        <begin position="121"/>
        <end position="151"/>
    </location>
</feature>
<dbReference type="PANTHER" id="PTHR13620">
    <property type="entry name" value="3-5 EXONUCLEASE"/>
    <property type="match status" value="1"/>
</dbReference>
<evidence type="ECO:0000256" key="10">
    <source>
        <dbReference type="SAM" id="MobiDB-lite"/>
    </source>
</evidence>
<dbReference type="Proteomes" id="UP001218218">
    <property type="component" value="Unassembled WGS sequence"/>
</dbReference>
<keyword evidence="14" id="KW-1185">Reference proteome</keyword>
<dbReference type="Pfam" id="PF20499">
    <property type="entry name" value="DUF6729"/>
    <property type="match status" value="1"/>
</dbReference>
<keyword evidence="7" id="KW-0539">Nucleus</keyword>
<evidence type="ECO:0000256" key="5">
    <source>
        <dbReference type="ARBA" id="ARBA00022839"/>
    </source>
</evidence>
<proteinExistence type="predicted"/>
<evidence type="ECO:0000256" key="3">
    <source>
        <dbReference type="ARBA" id="ARBA00022723"/>
    </source>
</evidence>
<evidence type="ECO:0000259" key="11">
    <source>
        <dbReference type="Pfam" id="PF01612"/>
    </source>
</evidence>
<organism evidence="13 14">
    <name type="scientific">Mycena albidolilacea</name>
    <dbReference type="NCBI Taxonomy" id="1033008"/>
    <lineage>
        <taxon>Eukaryota</taxon>
        <taxon>Fungi</taxon>
        <taxon>Dikarya</taxon>
        <taxon>Basidiomycota</taxon>
        <taxon>Agaricomycotina</taxon>
        <taxon>Agaricomycetes</taxon>
        <taxon>Agaricomycetidae</taxon>
        <taxon>Agaricales</taxon>
        <taxon>Marasmiineae</taxon>
        <taxon>Mycenaceae</taxon>
        <taxon>Mycena</taxon>
    </lineage>
</organism>
<dbReference type="GO" id="GO:0003676">
    <property type="term" value="F:nucleic acid binding"/>
    <property type="evidence" value="ECO:0007669"/>
    <property type="project" value="InterPro"/>
</dbReference>
<dbReference type="GO" id="GO:0006139">
    <property type="term" value="P:nucleobase-containing compound metabolic process"/>
    <property type="evidence" value="ECO:0007669"/>
    <property type="project" value="InterPro"/>
</dbReference>
<feature type="domain" description="3'-5' exonuclease" evidence="11">
    <location>
        <begin position="504"/>
        <end position="672"/>
    </location>
</feature>
<gene>
    <name evidence="13" type="ORF">DFH08DRAFT_936934</name>
</gene>
<evidence type="ECO:0000256" key="2">
    <source>
        <dbReference type="ARBA" id="ARBA00022722"/>
    </source>
</evidence>
<evidence type="ECO:0000256" key="7">
    <source>
        <dbReference type="ARBA" id="ARBA00023242"/>
    </source>
</evidence>